<dbReference type="OrthoDB" id="20875at2"/>
<organism evidence="1 2">
    <name type="scientific">Paraglaciecola psychrophila 170</name>
    <dbReference type="NCBI Taxonomy" id="1129794"/>
    <lineage>
        <taxon>Bacteria</taxon>
        <taxon>Pseudomonadati</taxon>
        <taxon>Pseudomonadota</taxon>
        <taxon>Gammaproteobacteria</taxon>
        <taxon>Alteromonadales</taxon>
        <taxon>Alteromonadaceae</taxon>
        <taxon>Paraglaciecola</taxon>
    </lineage>
</organism>
<dbReference type="RefSeq" id="WP_015431050.1">
    <property type="nucleotide sequence ID" value="NC_020514.1"/>
</dbReference>
<proteinExistence type="predicted"/>
<dbReference type="PATRIC" id="fig|1129794.4.peg.3688"/>
<name>M4S587_9ALTE</name>
<gene>
    <name evidence="1" type="ORF">C427_3704</name>
</gene>
<dbReference type="Gene3D" id="2.120.10.10">
    <property type="match status" value="1"/>
</dbReference>
<evidence type="ECO:0008006" key="3">
    <source>
        <dbReference type="Google" id="ProtNLM"/>
    </source>
</evidence>
<evidence type="ECO:0000313" key="2">
    <source>
        <dbReference type="Proteomes" id="UP000011864"/>
    </source>
</evidence>
<dbReference type="Proteomes" id="UP000011864">
    <property type="component" value="Chromosome"/>
</dbReference>
<keyword evidence="2" id="KW-1185">Reference proteome</keyword>
<dbReference type="KEGG" id="gps:C427_3704"/>
<reference evidence="1 2" key="1">
    <citation type="journal article" date="2013" name="Genome Announc.">
        <title>Complete Genome Sequence of Glaciecola psychrophila Strain 170T.</title>
        <authorList>
            <person name="Yin J."/>
            <person name="Chen J."/>
            <person name="Liu G."/>
            <person name="Yu Y."/>
            <person name="Song L."/>
            <person name="Wang X."/>
            <person name="Qu X."/>
        </authorList>
    </citation>
    <scope>NUCLEOTIDE SEQUENCE [LARGE SCALE GENOMIC DNA]</scope>
    <source>
        <strain evidence="1 2">170</strain>
    </source>
</reference>
<dbReference type="eggNOG" id="COG1621">
    <property type="taxonomic scope" value="Bacteria"/>
</dbReference>
<dbReference type="EMBL" id="CP003837">
    <property type="protein sequence ID" value="AGH45812.1"/>
    <property type="molecule type" value="Genomic_DNA"/>
</dbReference>
<evidence type="ECO:0000313" key="1">
    <source>
        <dbReference type="EMBL" id="AGH45812.1"/>
    </source>
</evidence>
<sequence>MVKKIGSKAVHNAFVDLCEFKQQLYCCYREAENHISADGRICILTLDTQGHVLHSRRITVPKTDLRDPKIIVTPDGDMLLTAYARQTSKLNQTLSTRNLNWVSQTGYSWSAAIEYADRGWWLWRVRWHKSQAFGFAYNRKQNTIHLYSGNPRRSFHLHQPFALSLKKHKKGYPNESDIIFDHDNALAIVRRDADSYSAQLRQSSFPFKKWRWLDLGRYIGGPVMLRLDTYFALVGGRIIKQGKLVTGLLKMNLSNGDLQEFLIFPSVGDNGYPSLVLKKGVLEKGILEDDMLYVSYYSSHEDNKICVYLAEINLNTLINNKVLVT</sequence>
<dbReference type="STRING" id="1129794.C427_3704"/>
<accession>M4S587</accession>
<dbReference type="HOGENOM" id="CLU_794309_0_0_6"/>
<protein>
    <recommendedName>
        <fullName evidence="3">Signal peptide prediction</fullName>
    </recommendedName>
</protein>
<dbReference type="AlphaFoldDB" id="M4S587"/>